<evidence type="ECO:0000256" key="6">
    <source>
        <dbReference type="ARBA" id="ARBA00023242"/>
    </source>
</evidence>
<gene>
    <name evidence="9 11" type="ORF">P152DRAFT_398116</name>
</gene>
<evidence type="ECO:0000256" key="7">
    <source>
        <dbReference type="PROSITE-ProRule" id="PRU00042"/>
    </source>
</evidence>
<dbReference type="OrthoDB" id="3853430at2759"/>
<accession>A0A6G1G1P0</accession>
<evidence type="ECO:0000313" key="9">
    <source>
        <dbReference type="EMBL" id="KAF1811963.1"/>
    </source>
</evidence>
<feature type="non-terminal residue" evidence="9">
    <location>
        <position position="1"/>
    </location>
</feature>
<keyword evidence="4 7" id="KW-0863">Zinc-finger</keyword>
<dbReference type="GO" id="GO:0008270">
    <property type="term" value="F:zinc ion binding"/>
    <property type="evidence" value="ECO:0007669"/>
    <property type="project" value="UniProtKB-KW"/>
</dbReference>
<dbReference type="GeneID" id="54417012"/>
<proteinExistence type="predicted"/>
<protein>
    <recommendedName>
        <fullName evidence="8">C2H2-type domain-containing protein</fullName>
    </recommendedName>
</protein>
<dbReference type="FunFam" id="3.30.160.60:FF:000100">
    <property type="entry name" value="Zinc finger 45-like"/>
    <property type="match status" value="1"/>
</dbReference>
<dbReference type="SMART" id="SM00355">
    <property type="entry name" value="ZnF_C2H2"/>
    <property type="match status" value="2"/>
</dbReference>
<dbReference type="SUPFAM" id="SSF57667">
    <property type="entry name" value="beta-beta-alpha zinc fingers"/>
    <property type="match status" value="1"/>
</dbReference>
<evidence type="ECO:0000256" key="5">
    <source>
        <dbReference type="ARBA" id="ARBA00022833"/>
    </source>
</evidence>
<dbReference type="AlphaFoldDB" id="A0A6G1G1P0"/>
<dbReference type="Proteomes" id="UP000504638">
    <property type="component" value="Unplaced"/>
</dbReference>
<evidence type="ECO:0000313" key="10">
    <source>
        <dbReference type="Proteomes" id="UP000504638"/>
    </source>
</evidence>
<evidence type="ECO:0000256" key="1">
    <source>
        <dbReference type="ARBA" id="ARBA00004123"/>
    </source>
</evidence>
<sequence>RPHSCDKCGMRFLYPKDVSRHKLKHTGEKPHACPKCGTRFPRADNCRRHAVICQRDMGLGDGND</sequence>
<dbReference type="InterPro" id="IPR013087">
    <property type="entry name" value="Znf_C2H2_type"/>
</dbReference>
<reference evidence="11" key="2">
    <citation type="submission" date="2020-04" db="EMBL/GenBank/DDBJ databases">
        <authorList>
            <consortium name="NCBI Genome Project"/>
        </authorList>
    </citation>
    <scope>NUCLEOTIDE SEQUENCE</scope>
    <source>
        <strain evidence="11">CBS 781.70</strain>
    </source>
</reference>
<name>A0A6G1G1P0_9PEZI</name>
<keyword evidence="6" id="KW-0539">Nucleus</keyword>
<feature type="domain" description="C2H2-type" evidence="8">
    <location>
        <begin position="3"/>
        <end position="30"/>
    </location>
</feature>
<dbReference type="Gene3D" id="3.30.160.60">
    <property type="entry name" value="Classic Zinc Finger"/>
    <property type="match status" value="2"/>
</dbReference>
<dbReference type="EMBL" id="ML975159">
    <property type="protein sequence ID" value="KAF1811963.1"/>
    <property type="molecule type" value="Genomic_DNA"/>
</dbReference>
<dbReference type="RefSeq" id="XP_033533594.1">
    <property type="nucleotide sequence ID" value="XM_033676442.1"/>
</dbReference>
<dbReference type="InterPro" id="IPR036236">
    <property type="entry name" value="Znf_C2H2_sf"/>
</dbReference>
<dbReference type="GO" id="GO:0005634">
    <property type="term" value="C:nucleus"/>
    <property type="evidence" value="ECO:0007669"/>
    <property type="project" value="UniProtKB-SubCell"/>
</dbReference>
<dbReference type="PROSITE" id="PS50157">
    <property type="entry name" value="ZINC_FINGER_C2H2_2"/>
    <property type="match status" value="1"/>
</dbReference>
<reference evidence="11" key="3">
    <citation type="submission" date="2025-04" db="UniProtKB">
        <authorList>
            <consortium name="RefSeq"/>
        </authorList>
    </citation>
    <scope>IDENTIFICATION</scope>
    <source>
        <strain evidence="11">CBS 781.70</strain>
    </source>
</reference>
<reference evidence="9 11" key="1">
    <citation type="submission" date="2020-01" db="EMBL/GenBank/DDBJ databases">
        <authorList>
            <consortium name="DOE Joint Genome Institute"/>
            <person name="Haridas S."/>
            <person name="Albert R."/>
            <person name="Binder M."/>
            <person name="Bloem J."/>
            <person name="Labutti K."/>
            <person name="Salamov A."/>
            <person name="Andreopoulos B."/>
            <person name="Baker S.E."/>
            <person name="Barry K."/>
            <person name="Bills G."/>
            <person name="Bluhm B.H."/>
            <person name="Cannon C."/>
            <person name="Castanera R."/>
            <person name="Culley D.E."/>
            <person name="Daum C."/>
            <person name="Ezra D."/>
            <person name="Gonzalez J.B."/>
            <person name="Henrissat B."/>
            <person name="Kuo A."/>
            <person name="Liang C."/>
            <person name="Lipzen A."/>
            <person name="Lutzoni F."/>
            <person name="Magnuson J."/>
            <person name="Mondo S."/>
            <person name="Nolan M."/>
            <person name="Ohm R."/>
            <person name="Pangilinan J."/>
            <person name="Park H.-J."/>
            <person name="Ramirez L."/>
            <person name="Alfaro M."/>
            <person name="Sun H."/>
            <person name="Tritt A."/>
            <person name="Yoshinaga Y."/>
            <person name="Zwiers L.-H."/>
            <person name="Turgeon B.G."/>
            <person name="Goodwin S.B."/>
            <person name="Spatafora J.W."/>
            <person name="Crous P.W."/>
            <person name="Grigoriev I.V."/>
        </authorList>
    </citation>
    <scope>NUCLEOTIDE SEQUENCE</scope>
    <source>
        <strain evidence="9 11">CBS 781.70</strain>
    </source>
</reference>
<evidence type="ECO:0000313" key="11">
    <source>
        <dbReference type="RefSeq" id="XP_033533594.1"/>
    </source>
</evidence>
<dbReference type="PROSITE" id="PS00028">
    <property type="entry name" value="ZINC_FINGER_C2H2_1"/>
    <property type="match status" value="1"/>
</dbReference>
<evidence type="ECO:0000256" key="4">
    <source>
        <dbReference type="ARBA" id="ARBA00022771"/>
    </source>
</evidence>
<keyword evidence="3" id="KW-0677">Repeat</keyword>
<keyword evidence="2" id="KW-0479">Metal-binding</keyword>
<evidence type="ECO:0000259" key="8">
    <source>
        <dbReference type="PROSITE" id="PS50157"/>
    </source>
</evidence>
<dbReference type="PANTHER" id="PTHR24394:SF29">
    <property type="entry name" value="MYONEURIN"/>
    <property type="match status" value="1"/>
</dbReference>
<dbReference type="PANTHER" id="PTHR24394">
    <property type="entry name" value="ZINC FINGER PROTEIN"/>
    <property type="match status" value="1"/>
</dbReference>
<keyword evidence="10" id="KW-1185">Reference proteome</keyword>
<evidence type="ECO:0000256" key="2">
    <source>
        <dbReference type="ARBA" id="ARBA00022723"/>
    </source>
</evidence>
<evidence type="ECO:0000256" key="3">
    <source>
        <dbReference type="ARBA" id="ARBA00022737"/>
    </source>
</evidence>
<keyword evidence="5" id="KW-0862">Zinc</keyword>
<organism evidence="9">
    <name type="scientific">Eremomyces bilateralis CBS 781.70</name>
    <dbReference type="NCBI Taxonomy" id="1392243"/>
    <lineage>
        <taxon>Eukaryota</taxon>
        <taxon>Fungi</taxon>
        <taxon>Dikarya</taxon>
        <taxon>Ascomycota</taxon>
        <taxon>Pezizomycotina</taxon>
        <taxon>Dothideomycetes</taxon>
        <taxon>Dothideomycetes incertae sedis</taxon>
        <taxon>Eremomycetales</taxon>
        <taxon>Eremomycetaceae</taxon>
        <taxon>Eremomyces</taxon>
    </lineage>
</organism>
<dbReference type="GO" id="GO:0000981">
    <property type="term" value="F:DNA-binding transcription factor activity, RNA polymerase II-specific"/>
    <property type="evidence" value="ECO:0007669"/>
    <property type="project" value="TreeGrafter"/>
</dbReference>
<comment type="subcellular location">
    <subcellularLocation>
        <location evidence="1">Nucleus</location>
    </subcellularLocation>
</comment>